<evidence type="ECO:0000256" key="4">
    <source>
        <dbReference type="ARBA" id="ARBA00023004"/>
    </source>
</evidence>
<evidence type="ECO:0000313" key="8">
    <source>
        <dbReference type="Proteomes" id="UP000297966"/>
    </source>
</evidence>
<dbReference type="SUPFAM" id="SSF50022">
    <property type="entry name" value="ISP domain"/>
    <property type="match status" value="1"/>
</dbReference>
<dbReference type="InterPro" id="IPR036922">
    <property type="entry name" value="Rieske_2Fe-2S_sf"/>
</dbReference>
<feature type="domain" description="Rieske" evidence="6">
    <location>
        <begin position="12"/>
        <end position="115"/>
    </location>
</feature>
<gene>
    <name evidence="7" type="ORF">E4K65_03905</name>
</gene>
<dbReference type="RefSeq" id="WP_135172972.1">
    <property type="nucleotide sequence ID" value="NZ_SPQT01000001.1"/>
</dbReference>
<dbReference type="InterPro" id="IPR050584">
    <property type="entry name" value="Cholesterol_7-desaturase"/>
</dbReference>
<dbReference type="Pfam" id="PF00355">
    <property type="entry name" value="Rieske"/>
    <property type="match status" value="1"/>
</dbReference>
<evidence type="ECO:0000256" key="3">
    <source>
        <dbReference type="ARBA" id="ARBA00023002"/>
    </source>
</evidence>
<dbReference type="GO" id="GO:0046872">
    <property type="term" value="F:metal ion binding"/>
    <property type="evidence" value="ECO:0007669"/>
    <property type="project" value="UniProtKB-KW"/>
</dbReference>
<dbReference type="InterPro" id="IPR017941">
    <property type="entry name" value="Rieske_2Fe-2S"/>
</dbReference>
<dbReference type="PANTHER" id="PTHR21266:SF60">
    <property type="entry name" value="3-KETOSTEROID-9-ALPHA-MONOOXYGENASE, OXYGENASE COMPONENT"/>
    <property type="match status" value="1"/>
</dbReference>
<protein>
    <submittedName>
        <fullName evidence="7">Aromatic ring-hydroxylating dioxygenase subunit alpha</fullName>
    </submittedName>
</protein>
<keyword evidence="7" id="KW-0223">Dioxygenase</keyword>
<dbReference type="EMBL" id="SPQT01000001">
    <property type="protein sequence ID" value="TFV51230.1"/>
    <property type="molecule type" value="Genomic_DNA"/>
</dbReference>
<evidence type="ECO:0000256" key="1">
    <source>
        <dbReference type="ARBA" id="ARBA00022714"/>
    </source>
</evidence>
<evidence type="ECO:0000313" key="7">
    <source>
        <dbReference type="EMBL" id="TFV51230.1"/>
    </source>
</evidence>
<keyword evidence="5" id="KW-0411">Iron-sulfur</keyword>
<evidence type="ECO:0000256" key="2">
    <source>
        <dbReference type="ARBA" id="ARBA00022723"/>
    </source>
</evidence>
<dbReference type="SUPFAM" id="SSF55961">
    <property type="entry name" value="Bet v1-like"/>
    <property type="match status" value="1"/>
</dbReference>
<organism evidence="7 8">
    <name type="scientific">Bradyrhizobium niftali</name>
    <dbReference type="NCBI Taxonomy" id="2560055"/>
    <lineage>
        <taxon>Bacteria</taxon>
        <taxon>Pseudomonadati</taxon>
        <taxon>Pseudomonadota</taxon>
        <taxon>Alphaproteobacteria</taxon>
        <taxon>Hyphomicrobiales</taxon>
        <taxon>Nitrobacteraceae</taxon>
        <taxon>Bradyrhizobium</taxon>
    </lineage>
</organism>
<evidence type="ECO:0000256" key="5">
    <source>
        <dbReference type="ARBA" id="ARBA00023014"/>
    </source>
</evidence>
<keyword evidence="3" id="KW-0560">Oxidoreductase</keyword>
<evidence type="ECO:0000259" key="6">
    <source>
        <dbReference type="PROSITE" id="PS51296"/>
    </source>
</evidence>
<dbReference type="AlphaFoldDB" id="A0A4Y9M7V2"/>
<dbReference type="OrthoDB" id="9800776at2"/>
<keyword evidence="8" id="KW-1185">Reference proteome</keyword>
<dbReference type="Gene3D" id="3.90.380.10">
    <property type="entry name" value="Naphthalene 1,2-dioxygenase Alpha Subunit, Chain A, domain 1"/>
    <property type="match status" value="1"/>
</dbReference>
<keyword evidence="4" id="KW-0408">Iron</keyword>
<comment type="caution">
    <text evidence="7">The sequence shown here is derived from an EMBL/GenBank/DDBJ whole genome shotgun (WGS) entry which is preliminary data.</text>
</comment>
<sequence length="348" mass="38882">MNDLAWLKNAWYVAMLSADLEAGKIYKRTILNEGMVIYRTDHGHLVALEDKCPHRYAPLSMGKLCGDNRIACAYHGLQFDATGACVYNPHGNGRIPPAAKVKSYLVEEKYGMIWVWMGDADNVTETPTIDFLEPGTGYKLNKPAYLHMATPWQLIIDNLVDLSHVSFLHDGLLGGADMIGTRNQLVQSGNTITVSRTMPNVRPPEYSDLIFHADGRPVDKQHVVKWIAPSIILLDINVTSPGASRDEGTGVHAAHLITPETEATSFYHFAAARWGLIERSPQEEEEIEARLAAARRKAFAEQDEPMMRAQYEVIKRYGGEFKPAMLDIDVGVVRWRRILADLVAKELA</sequence>
<name>A0A4Y9M7V2_9BRAD</name>
<proteinExistence type="predicted"/>
<dbReference type="CDD" id="cd08878">
    <property type="entry name" value="RHO_alpha_C_DMO-like"/>
    <property type="match status" value="1"/>
</dbReference>
<dbReference type="GO" id="GO:0051537">
    <property type="term" value="F:2 iron, 2 sulfur cluster binding"/>
    <property type="evidence" value="ECO:0007669"/>
    <property type="project" value="UniProtKB-KW"/>
</dbReference>
<keyword evidence="2" id="KW-0479">Metal-binding</keyword>
<reference evidence="7 8" key="1">
    <citation type="submission" date="2019-03" db="EMBL/GenBank/DDBJ databases">
        <title>Bradyrhizobium diversity isolated from nodules of Chamaecrista fasciculata.</title>
        <authorList>
            <person name="Klepa M.S."/>
            <person name="Urquiaga M.O."/>
            <person name="Hungria M."/>
            <person name="Delamuta J.R."/>
        </authorList>
    </citation>
    <scope>NUCLEOTIDE SEQUENCE [LARGE SCALE GENOMIC DNA]</scope>
    <source>
        <strain evidence="7 8">CNPSo 3448</strain>
    </source>
</reference>
<accession>A0A4Y9M7V2</accession>
<dbReference type="Gene3D" id="2.102.10.10">
    <property type="entry name" value="Rieske [2Fe-2S] iron-sulphur domain"/>
    <property type="match status" value="1"/>
</dbReference>
<dbReference type="Pfam" id="PF19112">
    <property type="entry name" value="VanA_C"/>
    <property type="match status" value="1"/>
</dbReference>
<dbReference type="InterPro" id="IPR044043">
    <property type="entry name" value="VanA_C_cat"/>
</dbReference>
<keyword evidence="1" id="KW-0001">2Fe-2S</keyword>
<dbReference type="PANTHER" id="PTHR21266">
    <property type="entry name" value="IRON-SULFUR DOMAIN CONTAINING PROTEIN"/>
    <property type="match status" value="1"/>
</dbReference>
<dbReference type="PROSITE" id="PS51296">
    <property type="entry name" value="RIESKE"/>
    <property type="match status" value="1"/>
</dbReference>
<dbReference type="Proteomes" id="UP000297966">
    <property type="component" value="Unassembled WGS sequence"/>
</dbReference>
<dbReference type="GO" id="GO:0051213">
    <property type="term" value="F:dioxygenase activity"/>
    <property type="evidence" value="ECO:0007669"/>
    <property type="project" value="UniProtKB-KW"/>
</dbReference>